<dbReference type="Pfam" id="PF08240">
    <property type="entry name" value="ADH_N"/>
    <property type="match status" value="1"/>
</dbReference>
<dbReference type="InterPro" id="IPR011032">
    <property type="entry name" value="GroES-like_sf"/>
</dbReference>
<evidence type="ECO:0000256" key="4">
    <source>
        <dbReference type="ARBA" id="ARBA00022857"/>
    </source>
</evidence>
<organism evidence="7 8">
    <name type="scientific">Ancylobacter defluvii</name>
    <dbReference type="NCBI Taxonomy" id="1282440"/>
    <lineage>
        <taxon>Bacteria</taxon>
        <taxon>Pseudomonadati</taxon>
        <taxon>Pseudomonadota</taxon>
        <taxon>Alphaproteobacteria</taxon>
        <taxon>Hyphomicrobiales</taxon>
        <taxon>Xanthobacteraceae</taxon>
        <taxon>Ancylobacter</taxon>
    </lineage>
</organism>
<dbReference type="SMART" id="SM00829">
    <property type="entry name" value="PKS_ER"/>
    <property type="match status" value="1"/>
</dbReference>
<evidence type="ECO:0000256" key="1">
    <source>
        <dbReference type="ARBA" id="ARBA00004496"/>
    </source>
</evidence>
<dbReference type="GO" id="GO:0016491">
    <property type="term" value="F:oxidoreductase activity"/>
    <property type="evidence" value="ECO:0007669"/>
    <property type="project" value="InterPro"/>
</dbReference>
<dbReference type="PROSITE" id="PS01162">
    <property type="entry name" value="QOR_ZETA_CRYSTAL"/>
    <property type="match status" value="1"/>
</dbReference>
<comment type="subcellular location">
    <subcellularLocation>
        <location evidence="1">Cytoplasm</location>
    </subcellularLocation>
</comment>
<gene>
    <name evidence="7" type="ORF">GCM10017653_33300</name>
</gene>
<evidence type="ECO:0000256" key="3">
    <source>
        <dbReference type="ARBA" id="ARBA00022490"/>
    </source>
</evidence>
<dbReference type="Gene3D" id="3.40.50.720">
    <property type="entry name" value="NAD(P)-binding Rossmann-like Domain"/>
    <property type="match status" value="1"/>
</dbReference>
<dbReference type="CDD" id="cd05289">
    <property type="entry name" value="MDR_like_2"/>
    <property type="match status" value="1"/>
</dbReference>
<dbReference type="SUPFAM" id="SSF51735">
    <property type="entry name" value="NAD(P)-binding Rossmann-fold domains"/>
    <property type="match status" value="1"/>
</dbReference>
<dbReference type="InterPro" id="IPR020843">
    <property type="entry name" value="ER"/>
</dbReference>
<dbReference type="GO" id="GO:0005737">
    <property type="term" value="C:cytoplasm"/>
    <property type="evidence" value="ECO:0007669"/>
    <property type="project" value="UniProtKB-SubCell"/>
</dbReference>
<reference evidence="7" key="2">
    <citation type="submission" date="2023-01" db="EMBL/GenBank/DDBJ databases">
        <authorList>
            <person name="Sun Q."/>
            <person name="Evtushenko L."/>
        </authorList>
    </citation>
    <scope>NUCLEOTIDE SEQUENCE</scope>
    <source>
        <strain evidence="7">VKM B-2789</strain>
    </source>
</reference>
<comment type="caution">
    <text evidence="7">The sequence shown here is derived from an EMBL/GenBank/DDBJ whole genome shotgun (WGS) entry which is preliminary data.</text>
</comment>
<proteinExistence type="predicted"/>
<evidence type="ECO:0000313" key="8">
    <source>
        <dbReference type="Proteomes" id="UP001143330"/>
    </source>
</evidence>
<keyword evidence="4" id="KW-0521">NADP</keyword>
<keyword evidence="5" id="KW-0694">RNA-binding</keyword>
<dbReference type="EMBL" id="BSFM01000014">
    <property type="protein sequence ID" value="GLK85260.1"/>
    <property type="molecule type" value="Genomic_DNA"/>
</dbReference>
<comment type="subunit">
    <text evidence="2">Homotetramer.</text>
</comment>
<evidence type="ECO:0000259" key="6">
    <source>
        <dbReference type="SMART" id="SM00829"/>
    </source>
</evidence>
<protein>
    <submittedName>
        <fullName evidence="7">Oxidoreductase</fullName>
    </submittedName>
</protein>
<dbReference type="Proteomes" id="UP001143330">
    <property type="component" value="Unassembled WGS sequence"/>
</dbReference>
<name>A0A9W6JWN6_9HYPH</name>
<reference evidence="7" key="1">
    <citation type="journal article" date="2014" name="Int. J. Syst. Evol. Microbiol.">
        <title>Complete genome sequence of Corynebacterium casei LMG S-19264T (=DSM 44701T), isolated from a smear-ripened cheese.</title>
        <authorList>
            <consortium name="US DOE Joint Genome Institute (JGI-PGF)"/>
            <person name="Walter F."/>
            <person name="Albersmeier A."/>
            <person name="Kalinowski J."/>
            <person name="Ruckert C."/>
        </authorList>
    </citation>
    <scope>NUCLEOTIDE SEQUENCE</scope>
    <source>
        <strain evidence="7">VKM B-2789</strain>
    </source>
</reference>
<dbReference type="GO" id="GO:0008270">
    <property type="term" value="F:zinc ion binding"/>
    <property type="evidence" value="ECO:0007669"/>
    <property type="project" value="InterPro"/>
</dbReference>
<dbReference type="Pfam" id="PF13602">
    <property type="entry name" value="ADH_zinc_N_2"/>
    <property type="match status" value="1"/>
</dbReference>
<accession>A0A9W6JWN6</accession>
<evidence type="ECO:0000256" key="2">
    <source>
        <dbReference type="ARBA" id="ARBA00011881"/>
    </source>
</evidence>
<keyword evidence="3" id="KW-0963">Cytoplasm</keyword>
<dbReference type="PANTHER" id="PTHR44154:SF1">
    <property type="entry name" value="QUINONE OXIDOREDUCTASE"/>
    <property type="match status" value="1"/>
</dbReference>
<dbReference type="AlphaFoldDB" id="A0A9W6JWN6"/>
<dbReference type="GO" id="GO:0003723">
    <property type="term" value="F:RNA binding"/>
    <property type="evidence" value="ECO:0007669"/>
    <property type="project" value="UniProtKB-KW"/>
</dbReference>
<dbReference type="SUPFAM" id="SSF50129">
    <property type="entry name" value="GroES-like"/>
    <property type="match status" value="1"/>
</dbReference>
<dbReference type="InterPro" id="IPR013154">
    <property type="entry name" value="ADH-like_N"/>
</dbReference>
<dbReference type="Gene3D" id="3.90.180.10">
    <property type="entry name" value="Medium-chain alcohol dehydrogenases, catalytic domain"/>
    <property type="match status" value="1"/>
</dbReference>
<evidence type="ECO:0000313" key="7">
    <source>
        <dbReference type="EMBL" id="GLK85260.1"/>
    </source>
</evidence>
<feature type="domain" description="Enoyl reductase (ER)" evidence="6">
    <location>
        <begin position="1"/>
        <end position="269"/>
    </location>
</feature>
<keyword evidence="8" id="KW-1185">Reference proteome</keyword>
<dbReference type="InterPro" id="IPR036291">
    <property type="entry name" value="NAD(P)-bd_dom_sf"/>
</dbReference>
<dbReference type="InterPro" id="IPR002364">
    <property type="entry name" value="Quin_OxRdtase/zeta-crystal_CS"/>
</dbReference>
<dbReference type="InterPro" id="IPR051603">
    <property type="entry name" value="Zinc-ADH_QOR/CCCR"/>
</dbReference>
<evidence type="ECO:0000256" key="5">
    <source>
        <dbReference type="ARBA" id="ARBA00022884"/>
    </source>
</evidence>
<sequence>MRIAVRAAGVNPSDWKRRAGLYRAFDVVAFPSGVGVEASGIVDEIGPGVTNVSIGDAVFGMGRSTVAQQAILTHWVRKPDDLSFEVAGGLSVIIETALRSLDDLGVRPGETLLVSGASGGIGSAVLQIARSRGIAVIGTASVRNQAYLRELGAMPTPYGTGLKDRVRALAAHGVDAALDVAGSGIVPELIDIVGEASRVVSVADFTASRHGARFSAGPPRDPDRVLAEAARLCGEGHFRLRIDRLFPLERTAEAHEVSARGHVAGKLVITVP</sequence>
<dbReference type="PANTHER" id="PTHR44154">
    <property type="entry name" value="QUINONE OXIDOREDUCTASE"/>
    <property type="match status" value="1"/>
</dbReference>